<dbReference type="AlphaFoldDB" id="A0A4C2A7H7"/>
<organism evidence="1 2">
    <name type="scientific">Eumeta variegata</name>
    <name type="common">Bagworm moth</name>
    <name type="synonym">Eumeta japonica</name>
    <dbReference type="NCBI Taxonomy" id="151549"/>
    <lineage>
        <taxon>Eukaryota</taxon>
        <taxon>Metazoa</taxon>
        <taxon>Ecdysozoa</taxon>
        <taxon>Arthropoda</taxon>
        <taxon>Hexapoda</taxon>
        <taxon>Insecta</taxon>
        <taxon>Pterygota</taxon>
        <taxon>Neoptera</taxon>
        <taxon>Endopterygota</taxon>
        <taxon>Lepidoptera</taxon>
        <taxon>Glossata</taxon>
        <taxon>Ditrysia</taxon>
        <taxon>Tineoidea</taxon>
        <taxon>Psychidae</taxon>
        <taxon>Oiketicinae</taxon>
        <taxon>Eumeta</taxon>
    </lineage>
</organism>
<proteinExistence type="predicted"/>
<name>A0A4C2A7H7_EUMVA</name>
<evidence type="ECO:0000313" key="2">
    <source>
        <dbReference type="Proteomes" id="UP000299102"/>
    </source>
</evidence>
<gene>
    <name evidence="1" type="ORF">EVAR_97227_1</name>
</gene>
<reference evidence="1 2" key="1">
    <citation type="journal article" date="2019" name="Commun. Biol.">
        <title>The bagworm genome reveals a unique fibroin gene that provides high tensile strength.</title>
        <authorList>
            <person name="Kono N."/>
            <person name="Nakamura H."/>
            <person name="Ohtoshi R."/>
            <person name="Tomita M."/>
            <person name="Numata K."/>
            <person name="Arakawa K."/>
        </authorList>
    </citation>
    <scope>NUCLEOTIDE SEQUENCE [LARGE SCALE GENOMIC DNA]</scope>
</reference>
<protein>
    <submittedName>
        <fullName evidence="1">Uncharacterized protein</fullName>
    </submittedName>
</protein>
<keyword evidence="2" id="KW-1185">Reference proteome</keyword>
<accession>A0A4C2A7H7</accession>
<dbReference type="Proteomes" id="UP000299102">
    <property type="component" value="Unassembled WGS sequence"/>
</dbReference>
<evidence type="ECO:0000313" key="1">
    <source>
        <dbReference type="EMBL" id="GBP95283.1"/>
    </source>
</evidence>
<sequence length="290" mass="32563">MVSVVTLVRVHTCPEQQIGYVSVEALCGTRTHASKCPTRLNRNKAVYAGCRDIPLDITGDSGYALRPWLRIPIADVKVDMAEERYNKCFKSARRNSYLHIKEMDIETVAAAAIYLCSTFNYYLRCASQSSYKKEVENKKIEDSTSEGAPGSNIKIDYGDSLRSLHTCLNFKSIMNMCPLNDGLNDLVKAKCFVIKTGNVEENRLFLCSCMTYLVPEYSVLNSSSKLKWLFLRAAANTKTPMSALISLVVSFCVDSENYQVRSGDPPYSLQHELVLWQRAYCVLKPGLARS</sequence>
<dbReference type="EMBL" id="BGZK01002609">
    <property type="protein sequence ID" value="GBP95283.1"/>
    <property type="molecule type" value="Genomic_DNA"/>
</dbReference>
<comment type="caution">
    <text evidence="1">The sequence shown here is derived from an EMBL/GenBank/DDBJ whole genome shotgun (WGS) entry which is preliminary data.</text>
</comment>